<comment type="caution">
    <text evidence="1">The sequence shown here is derived from an EMBL/GenBank/DDBJ whole genome shotgun (WGS) entry which is preliminary data.</text>
</comment>
<dbReference type="EMBL" id="BAABJO010000001">
    <property type="protein sequence ID" value="GAA5110771.1"/>
    <property type="molecule type" value="Genomic_DNA"/>
</dbReference>
<dbReference type="Gene3D" id="3.40.50.2000">
    <property type="entry name" value="Glycogen Phosphorylase B"/>
    <property type="match status" value="2"/>
</dbReference>
<dbReference type="Proteomes" id="UP001500804">
    <property type="component" value="Unassembled WGS sequence"/>
</dbReference>
<dbReference type="SUPFAM" id="SSF53756">
    <property type="entry name" value="UDP-Glycosyltransferase/glycogen phosphorylase"/>
    <property type="match status" value="1"/>
</dbReference>
<evidence type="ECO:0000313" key="2">
    <source>
        <dbReference type="Proteomes" id="UP001500804"/>
    </source>
</evidence>
<evidence type="ECO:0008006" key="3">
    <source>
        <dbReference type="Google" id="ProtNLM"/>
    </source>
</evidence>
<name>A0ABP9N6K0_9PSEU</name>
<organism evidence="1 2">
    <name type="scientific">Pseudonocardia adelaidensis</name>
    <dbReference type="NCBI Taxonomy" id="648754"/>
    <lineage>
        <taxon>Bacteria</taxon>
        <taxon>Bacillati</taxon>
        <taxon>Actinomycetota</taxon>
        <taxon>Actinomycetes</taxon>
        <taxon>Pseudonocardiales</taxon>
        <taxon>Pseudonocardiaceae</taxon>
        <taxon>Pseudonocardia</taxon>
    </lineage>
</organism>
<protein>
    <recommendedName>
        <fullName evidence="3">Glycosyltransferase involved in cell wall biosynthesis</fullName>
    </recommendedName>
</protein>
<sequence>MRDEDAPADGEIDRLVVQQFDPHRTVTIGGIDTCLRGFFEYAPEGVRLGIVGVHEAGSPDEPLGVWQRVHRGGREIWYMPVARIDTSRPKGPVPYSLRLVAGLLRYRRRIPKPKEVQAHRVDVGLFTRLLFRGPLVYCIHTQERGLLGPTSDSYWRFTGSLHERIDRMIARLADRVIVFNPAYAEKVRRWNPRTISAPTWFDPAITQPAVEPEDPYNVVWVGRLEVPKDPALAVRAFAHLASTWPDEPWTLEVIGSGTLRTALEEQIAALPPAVAGRITLRGRLGPADVSEARSRSGVFLMTSHAGYEGFPRVLVEAMATGLPAVVTEGADTGGLVTEGVSGFVRGRDAAALAEAVRAARGLDRADVASAVAELSAPQVVRDVFFRGLTPAASS</sequence>
<dbReference type="RefSeq" id="WP_345602661.1">
    <property type="nucleotide sequence ID" value="NZ_BAABJO010000001.1"/>
</dbReference>
<proteinExistence type="predicted"/>
<dbReference type="Pfam" id="PF13692">
    <property type="entry name" value="Glyco_trans_1_4"/>
    <property type="match status" value="1"/>
</dbReference>
<evidence type="ECO:0000313" key="1">
    <source>
        <dbReference type="EMBL" id="GAA5110771.1"/>
    </source>
</evidence>
<accession>A0ABP9N6K0</accession>
<dbReference type="PANTHER" id="PTHR12526">
    <property type="entry name" value="GLYCOSYLTRANSFERASE"/>
    <property type="match status" value="1"/>
</dbReference>
<reference evidence="2" key="1">
    <citation type="journal article" date="2019" name="Int. J. Syst. Evol. Microbiol.">
        <title>The Global Catalogue of Microorganisms (GCM) 10K type strain sequencing project: providing services to taxonomists for standard genome sequencing and annotation.</title>
        <authorList>
            <consortium name="The Broad Institute Genomics Platform"/>
            <consortium name="The Broad Institute Genome Sequencing Center for Infectious Disease"/>
            <person name="Wu L."/>
            <person name="Ma J."/>
        </authorList>
    </citation>
    <scope>NUCLEOTIDE SEQUENCE [LARGE SCALE GENOMIC DNA]</scope>
    <source>
        <strain evidence="2">JCM 18302</strain>
    </source>
</reference>
<dbReference type="PANTHER" id="PTHR12526:SF637">
    <property type="entry name" value="GLYCOSYLTRANSFERASE EPSF-RELATED"/>
    <property type="match status" value="1"/>
</dbReference>
<keyword evidence="2" id="KW-1185">Reference proteome</keyword>
<gene>
    <name evidence="1" type="ORF">GCM10023320_02860</name>
</gene>